<dbReference type="Proteomes" id="UP000434276">
    <property type="component" value="Unassembled WGS sequence"/>
</dbReference>
<proteinExistence type="predicted"/>
<feature type="domain" description="Clp1 C-terminal" evidence="1">
    <location>
        <begin position="56"/>
        <end position="105"/>
    </location>
</feature>
<dbReference type="InterPro" id="IPR038238">
    <property type="entry name" value="Clp1_C_sf"/>
</dbReference>
<evidence type="ECO:0000313" key="2">
    <source>
        <dbReference type="EMBL" id="CAA0406426.1"/>
    </source>
</evidence>
<protein>
    <recommendedName>
        <fullName evidence="1">Clp1 C-terminal domain-containing protein</fullName>
    </recommendedName>
</protein>
<dbReference type="AlphaFoldDB" id="A0A5S9Y9F9"/>
<reference evidence="2 3" key="1">
    <citation type="submission" date="2019-12" db="EMBL/GenBank/DDBJ databases">
        <authorList>
            <person name="Jiao W.-B."/>
            <person name="Schneeberger K."/>
        </authorList>
    </citation>
    <scope>NUCLEOTIDE SEQUENCE [LARGE SCALE GENOMIC DNA]</scope>
    <source>
        <strain evidence="3">cv. C24</strain>
    </source>
</reference>
<dbReference type="EMBL" id="CACSHJ010000096">
    <property type="protein sequence ID" value="CAA0406426.1"/>
    <property type="molecule type" value="Genomic_DNA"/>
</dbReference>
<dbReference type="Gene3D" id="2.40.30.330">
    <property type="entry name" value="Pre-mRNA cleavage complex subunit Clp1, C-terminal domain"/>
    <property type="match status" value="1"/>
</dbReference>
<name>A0A5S9Y9F9_ARATH</name>
<dbReference type="InterPro" id="IPR010655">
    <property type="entry name" value="Clp1_C"/>
</dbReference>
<dbReference type="Pfam" id="PF06807">
    <property type="entry name" value="Clp1"/>
    <property type="match status" value="1"/>
</dbReference>
<dbReference type="OrthoDB" id="10274551at2759"/>
<accession>A0A5S9Y9F9</accession>
<dbReference type="GO" id="GO:0031124">
    <property type="term" value="P:mRNA 3'-end processing"/>
    <property type="evidence" value="ECO:0007669"/>
    <property type="project" value="InterPro"/>
</dbReference>
<gene>
    <name evidence="2" type="ORF">C24_LOCUS23984</name>
</gene>
<organism evidence="2 3">
    <name type="scientific">Arabidopsis thaliana</name>
    <name type="common">Mouse-ear cress</name>
    <dbReference type="NCBI Taxonomy" id="3702"/>
    <lineage>
        <taxon>Eukaryota</taxon>
        <taxon>Viridiplantae</taxon>
        <taxon>Streptophyta</taxon>
        <taxon>Embryophyta</taxon>
        <taxon>Tracheophyta</taxon>
        <taxon>Spermatophyta</taxon>
        <taxon>Magnoliopsida</taxon>
        <taxon>eudicotyledons</taxon>
        <taxon>Gunneridae</taxon>
        <taxon>Pentapetalae</taxon>
        <taxon>rosids</taxon>
        <taxon>malvids</taxon>
        <taxon>Brassicales</taxon>
        <taxon>Brassicaceae</taxon>
        <taxon>Camelineae</taxon>
        <taxon>Arabidopsis</taxon>
    </lineage>
</organism>
<sequence>MVTLLHLPENLMQIATLIQNGNTEGLTQMMAEFNENVNAILTTEGHSTIHLAVLGGHAGCVTVSIVAGIVCIKNVDIGEERFTYVSPSAAELPSKIFILGALTWHVT</sequence>
<evidence type="ECO:0000259" key="1">
    <source>
        <dbReference type="Pfam" id="PF06807"/>
    </source>
</evidence>
<evidence type="ECO:0000313" key="3">
    <source>
        <dbReference type="Proteomes" id="UP000434276"/>
    </source>
</evidence>